<dbReference type="SUPFAM" id="SSF52151">
    <property type="entry name" value="FabD/lysophospholipase-like"/>
    <property type="match status" value="1"/>
</dbReference>
<protein>
    <submittedName>
        <fullName evidence="4">Membrane protein</fullName>
    </submittedName>
</protein>
<sequence>MRSDLVLEGGGAKGVALAGAVAGLAAHGIRFERIAGTSAGAIVAALLAAGMPAQELDRLARELDLRALVPAGPLDRLGRVGQGLRGLSVLLELGIFDHRPLMAWLRERLAALGVETFGDLRREVDGDDVSGRRQYRLVLAAADITRGRRVLLPWDYDEYGLDPDAQPVVPAVAASAAIPLVFEPVRLPFPDTDDTAVLVDGALLSNFPVDVFDRTDGAPPRWPTIGVKLTARPEGPAEIVTPVTGPVSYLRAVIGTAVTAWDQRHLDDPRVVARTVFVDTTGYPSLDFDLTPVQRAALADRGHAAAAAWLGARP</sequence>
<dbReference type="InterPro" id="IPR052580">
    <property type="entry name" value="Lipid_Hydrolase"/>
</dbReference>
<feature type="short sequence motif" description="GXSXG" evidence="2">
    <location>
        <begin position="36"/>
        <end position="40"/>
    </location>
</feature>
<keyword evidence="5" id="KW-1185">Reference proteome</keyword>
<dbReference type="Gene3D" id="3.40.1090.10">
    <property type="entry name" value="Cytosolic phospholipase A2 catalytic domain"/>
    <property type="match status" value="2"/>
</dbReference>
<gene>
    <name evidence="4" type="ORF">GCM10011354_23850</name>
</gene>
<evidence type="ECO:0000259" key="3">
    <source>
        <dbReference type="PROSITE" id="PS51635"/>
    </source>
</evidence>
<dbReference type="GO" id="GO:0016042">
    <property type="term" value="P:lipid catabolic process"/>
    <property type="evidence" value="ECO:0007669"/>
    <property type="project" value="UniProtKB-UniRule"/>
</dbReference>
<feature type="active site" description="Nucleophile" evidence="2">
    <location>
        <position position="38"/>
    </location>
</feature>
<evidence type="ECO:0000256" key="2">
    <source>
        <dbReference type="PROSITE-ProRule" id="PRU01161"/>
    </source>
</evidence>
<dbReference type="OrthoDB" id="9770965at2"/>
<keyword evidence="1 2" id="KW-0443">Lipid metabolism</keyword>
<dbReference type="GO" id="GO:0016787">
    <property type="term" value="F:hydrolase activity"/>
    <property type="evidence" value="ECO:0007669"/>
    <property type="project" value="UniProtKB-UniRule"/>
</dbReference>
<dbReference type="PANTHER" id="PTHR46394">
    <property type="entry name" value="ANNEXIN"/>
    <property type="match status" value="1"/>
</dbReference>
<evidence type="ECO:0000313" key="4">
    <source>
        <dbReference type="EMBL" id="GGI07391.1"/>
    </source>
</evidence>
<evidence type="ECO:0000256" key="1">
    <source>
        <dbReference type="ARBA" id="ARBA00023098"/>
    </source>
</evidence>
<reference evidence="4" key="2">
    <citation type="submission" date="2020-09" db="EMBL/GenBank/DDBJ databases">
        <authorList>
            <person name="Sun Q."/>
            <person name="Zhou Y."/>
        </authorList>
    </citation>
    <scope>NUCLEOTIDE SEQUENCE</scope>
    <source>
        <strain evidence="4">CGMCC 1.14988</strain>
    </source>
</reference>
<dbReference type="EMBL" id="BMHA01000008">
    <property type="protein sequence ID" value="GGI07391.1"/>
    <property type="molecule type" value="Genomic_DNA"/>
</dbReference>
<dbReference type="PANTHER" id="PTHR46394:SF1">
    <property type="entry name" value="PNPLA DOMAIN-CONTAINING PROTEIN"/>
    <property type="match status" value="1"/>
</dbReference>
<reference evidence="4" key="1">
    <citation type="journal article" date="2014" name="Int. J. Syst. Evol. Microbiol.">
        <title>Complete genome sequence of Corynebacterium casei LMG S-19264T (=DSM 44701T), isolated from a smear-ripened cheese.</title>
        <authorList>
            <consortium name="US DOE Joint Genome Institute (JGI-PGF)"/>
            <person name="Walter F."/>
            <person name="Albersmeier A."/>
            <person name="Kalinowski J."/>
            <person name="Ruckert C."/>
        </authorList>
    </citation>
    <scope>NUCLEOTIDE SEQUENCE</scope>
    <source>
        <strain evidence="4">CGMCC 1.14988</strain>
    </source>
</reference>
<dbReference type="RefSeq" id="WP_130649906.1">
    <property type="nucleotide sequence ID" value="NZ_BMHA01000008.1"/>
</dbReference>
<proteinExistence type="predicted"/>
<dbReference type="InterPro" id="IPR002641">
    <property type="entry name" value="PNPLA_dom"/>
</dbReference>
<feature type="short sequence motif" description="DGA/G" evidence="2">
    <location>
        <begin position="200"/>
        <end position="202"/>
    </location>
</feature>
<keyword evidence="2" id="KW-0442">Lipid degradation</keyword>
<evidence type="ECO:0000313" key="5">
    <source>
        <dbReference type="Proteomes" id="UP000650511"/>
    </source>
</evidence>
<dbReference type="Pfam" id="PF01734">
    <property type="entry name" value="Patatin"/>
    <property type="match status" value="1"/>
</dbReference>
<name>A0A8J3EUK6_9ACTN</name>
<dbReference type="PROSITE" id="PS51635">
    <property type="entry name" value="PNPLA"/>
    <property type="match status" value="1"/>
</dbReference>
<comment type="caution">
    <text evidence="4">The sequence shown here is derived from an EMBL/GenBank/DDBJ whole genome shotgun (WGS) entry which is preliminary data.</text>
</comment>
<accession>A0A8J3EUK6</accession>
<organism evidence="4 5">
    <name type="scientific">Egicoccus halophilus</name>
    <dbReference type="NCBI Taxonomy" id="1670830"/>
    <lineage>
        <taxon>Bacteria</taxon>
        <taxon>Bacillati</taxon>
        <taxon>Actinomycetota</taxon>
        <taxon>Nitriliruptoria</taxon>
        <taxon>Egicoccales</taxon>
        <taxon>Egicoccaceae</taxon>
        <taxon>Egicoccus</taxon>
    </lineage>
</organism>
<keyword evidence="2" id="KW-0378">Hydrolase</keyword>
<feature type="active site" description="Proton acceptor" evidence="2">
    <location>
        <position position="200"/>
    </location>
</feature>
<dbReference type="Proteomes" id="UP000650511">
    <property type="component" value="Unassembled WGS sequence"/>
</dbReference>
<feature type="short sequence motif" description="GXGXXG" evidence="2">
    <location>
        <begin position="9"/>
        <end position="14"/>
    </location>
</feature>
<dbReference type="InterPro" id="IPR016035">
    <property type="entry name" value="Acyl_Trfase/lysoPLipase"/>
</dbReference>
<dbReference type="AlphaFoldDB" id="A0A8J3EUK6"/>
<feature type="domain" description="PNPLA" evidence="3">
    <location>
        <begin position="5"/>
        <end position="213"/>
    </location>
</feature>